<evidence type="ECO:0000313" key="4">
    <source>
        <dbReference type="EMBL" id="AZV27412.1"/>
    </source>
</evidence>
<keyword evidence="1" id="KW-0285">Flavoprotein</keyword>
<dbReference type="Proteomes" id="UP000282760">
    <property type="component" value="Chromosome"/>
</dbReference>
<reference evidence="4 5" key="1">
    <citation type="submission" date="2017-11" db="EMBL/GenBank/DDBJ databases">
        <title>Effect of PGPRs.</title>
        <authorList>
            <person name="Oliva R."/>
            <person name="Nong J."/>
            <person name="Roman V."/>
        </authorList>
    </citation>
    <scope>NUCLEOTIDE SEQUENCE [LARGE SCALE GENOMIC DNA]</scope>
    <source>
        <strain evidence="4">Inb918</strain>
    </source>
</reference>
<feature type="domain" description="NADH:flavin oxidoreductase/NADH oxidase N-terminal" evidence="3">
    <location>
        <begin position="11"/>
        <end position="341"/>
    </location>
</feature>
<dbReference type="InterPro" id="IPR013785">
    <property type="entry name" value="Aldolase_TIM"/>
</dbReference>
<dbReference type="InterPro" id="IPR001155">
    <property type="entry name" value="OxRdtase_FMN_N"/>
</dbReference>
<dbReference type="Pfam" id="PF00724">
    <property type="entry name" value="Oxidored_FMN"/>
    <property type="match status" value="1"/>
</dbReference>
<name>A0A3T0JVR5_PSESX</name>
<dbReference type="InterPro" id="IPR051799">
    <property type="entry name" value="NADH_flavin_oxidoreductase"/>
</dbReference>
<sequence>MSPFQILNLPNGQTVGNRIAKAAMEENLADLDQAPSRELFRLYQAWADGGAGLLLTGNVMIDRRAMTGPGGVVLEDERHLERFRQWAEIARSGGAQVWVQLNHPGRQTFANMGQQALAPSAVALEMGSFSKLFAEPKPMTEDDIEEVIQRFAKSAALAEKAGFTGVQIHAAHGYLLSQFLSPLTNRRTDRWGGSLENRARLLLSVIEAIRQAVSPQFCVAVKLNSADFQRGGFDTDDARQVIEWLNEQPTDLLELSGGSYEAPAMQGEARDGRTLAREAFFLEMATELASVARMPVMVTGGIRRLPVVEQVLESGIAMAGIATALAIEPSLVKHWRDGRNSEPQLPPIRWKRKPLAALANMAVVRFQMARLSRGRQPKPEVSALWALIRDRLYLSRRTRQYRQAMDV</sequence>
<evidence type="ECO:0000256" key="2">
    <source>
        <dbReference type="ARBA" id="ARBA00023002"/>
    </source>
</evidence>
<protein>
    <submittedName>
        <fullName evidence="4">2,4-dienoyl-CoA reductase</fullName>
    </submittedName>
</protein>
<evidence type="ECO:0000313" key="5">
    <source>
        <dbReference type="Proteomes" id="UP000282760"/>
    </source>
</evidence>
<evidence type="ECO:0000259" key="3">
    <source>
        <dbReference type="Pfam" id="PF00724"/>
    </source>
</evidence>
<dbReference type="PANTHER" id="PTHR43656:SF2">
    <property type="entry name" value="BINDING OXIDOREDUCTASE, PUTATIVE (AFU_ORTHOLOGUE AFUA_2G08260)-RELATED"/>
    <property type="match status" value="1"/>
</dbReference>
<gene>
    <name evidence="4" type="ORF">CT157_15840</name>
</gene>
<accession>A0A3T0JVR5</accession>
<dbReference type="SUPFAM" id="SSF51395">
    <property type="entry name" value="FMN-linked oxidoreductases"/>
    <property type="match status" value="1"/>
</dbReference>
<dbReference type="CDD" id="cd04733">
    <property type="entry name" value="OYE_like_2_FMN"/>
    <property type="match status" value="1"/>
</dbReference>
<evidence type="ECO:0000256" key="1">
    <source>
        <dbReference type="ARBA" id="ARBA00022630"/>
    </source>
</evidence>
<organism evidence="4 5">
    <name type="scientific">Pseudomonas syringae</name>
    <dbReference type="NCBI Taxonomy" id="317"/>
    <lineage>
        <taxon>Bacteria</taxon>
        <taxon>Pseudomonadati</taxon>
        <taxon>Pseudomonadota</taxon>
        <taxon>Gammaproteobacteria</taxon>
        <taxon>Pseudomonadales</taxon>
        <taxon>Pseudomonadaceae</taxon>
        <taxon>Pseudomonas</taxon>
    </lineage>
</organism>
<dbReference type="GO" id="GO:0010181">
    <property type="term" value="F:FMN binding"/>
    <property type="evidence" value="ECO:0007669"/>
    <property type="project" value="InterPro"/>
</dbReference>
<dbReference type="EMBL" id="CP024646">
    <property type="protein sequence ID" value="AZV27412.1"/>
    <property type="molecule type" value="Genomic_DNA"/>
</dbReference>
<proteinExistence type="predicted"/>
<dbReference type="AlphaFoldDB" id="A0A3T0JVR5"/>
<keyword evidence="2" id="KW-0560">Oxidoreductase</keyword>
<dbReference type="PANTHER" id="PTHR43656">
    <property type="entry name" value="BINDING OXIDOREDUCTASE, PUTATIVE (AFU_ORTHOLOGUE AFUA_2G08260)-RELATED"/>
    <property type="match status" value="1"/>
</dbReference>
<dbReference type="GO" id="GO:0016491">
    <property type="term" value="F:oxidoreductase activity"/>
    <property type="evidence" value="ECO:0007669"/>
    <property type="project" value="UniProtKB-KW"/>
</dbReference>
<dbReference type="Gene3D" id="3.20.20.70">
    <property type="entry name" value="Aldolase class I"/>
    <property type="match status" value="1"/>
</dbReference>